<dbReference type="OrthoDB" id="44224at2759"/>
<name>B7G4E2_PHATC</name>
<dbReference type="AlphaFoldDB" id="B7G4E2"/>
<gene>
    <name evidence="2" type="ORF">PHATRDRAFT_47647</name>
</gene>
<dbReference type="PaxDb" id="2850-Phatr47647"/>
<dbReference type="KEGG" id="pti:PHATRDRAFT_47647"/>
<dbReference type="EMBL" id="CM000616">
    <property type="protein sequence ID" value="EEC46598.1"/>
    <property type="molecule type" value="Genomic_DNA"/>
</dbReference>
<dbReference type="RefSeq" id="XP_002182058.1">
    <property type="nucleotide sequence ID" value="XM_002182022.1"/>
</dbReference>
<dbReference type="InParanoid" id="B7G4E2"/>
<dbReference type="eggNOG" id="ENOG502SFT0">
    <property type="taxonomic scope" value="Eukaryota"/>
</dbReference>
<feature type="region of interest" description="Disordered" evidence="1">
    <location>
        <begin position="1"/>
        <end position="77"/>
    </location>
</feature>
<feature type="compositionally biased region" description="Basic and acidic residues" evidence="1">
    <location>
        <begin position="44"/>
        <end position="58"/>
    </location>
</feature>
<evidence type="ECO:0000313" key="2">
    <source>
        <dbReference type="EMBL" id="EEC46598.1"/>
    </source>
</evidence>
<dbReference type="GeneID" id="7202842"/>
<dbReference type="Proteomes" id="UP000000759">
    <property type="component" value="Chromosome 14"/>
</dbReference>
<proteinExistence type="predicted"/>
<evidence type="ECO:0000313" key="3">
    <source>
        <dbReference type="Proteomes" id="UP000000759"/>
    </source>
</evidence>
<sequence length="411" mass="44480">MAFWTRSPAKYGQRGPQPRPSLFRGFRSCSDLSRMHGRPSVARFDSHKRKEERHRPAEGGDGLGIIPPNVAGTSNSPSFGSRPDFHNGIDDYRAGASKGLFPLKESEINYSPERRARTAAAAYVRPQPSVPGGYSAYTDDAHVETRRFFVPGLEGPKVRLAVGTVLLTLTAWNRYYSSLATNADNSIQESFATNPGNVLAENLALAFTILVLWQAGIEYTKQIAAAKAVVIGGNGNGQTDGSNRRADGTGNPNGQRVSYQQSWNIPVNDERWKDQCQWAANTYLALTPATEWYLVGPGKVLYSLGLMDAPSATPVAPAPTQVDEDAVAQACQVALDTVNASQSGRVALPSTHPVSTNLVAGVRPTPQNRRTVVVQRVEDNVCIVATSDQLLAAFGKSDLTWLGQLARYIQP</sequence>
<keyword evidence="3" id="KW-1185">Reference proteome</keyword>
<evidence type="ECO:0000256" key="1">
    <source>
        <dbReference type="SAM" id="MobiDB-lite"/>
    </source>
</evidence>
<protein>
    <submittedName>
        <fullName evidence="2">Uncharacterized protein</fullName>
    </submittedName>
</protein>
<accession>B7G4E2</accession>
<organism evidence="2 3">
    <name type="scientific">Phaeodactylum tricornutum (strain CCAP 1055/1)</name>
    <dbReference type="NCBI Taxonomy" id="556484"/>
    <lineage>
        <taxon>Eukaryota</taxon>
        <taxon>Sar</taxon>
        <taxon>Stramenopiles</taxon>
        <taxon>Ochrophyta</taxon>
        <taxon>Bacillariophyta</taxon>
        <taxon>Bacillariophyceae</taxon>
        <taxon>Bacillariophycidae</taxon>
        <taxon>Naviculales</taxon>
        <taxon>Phaeodactylaceae</taxon>
        <taxon>Phaeodactylum</taxon>
    </lineage>
</organism>
<reference evidence="3" key="2">
    <citation type="submission" date="2008-08" db="EMBL/GenBank/DDBJ databases">
        <authorList>
            <consortium name="Diatom Consortium"/>
            <person name="Grigoriev I."/>
            <person name="Grimwood J."/>
            <person name="Kuo A."/>
            <person name="Otillar R.P."/>
            <person name="Salamov A."/>
            <person name="Detter J.C."/>
            <person name="Lindquist E."/>
            <person name="Shapiro H."/>
            <person name="Lucas S."/>
            <person name="Glavina del Rio T."/>
            <person name="Pitluck S."/>
            <person name="Rokhsar D."/>
            <person name="Bowler C."/>
        </authorList>
    </citation>
    <scope>GENOME REANNOTATION</scope>
    <source>
        <strain evidence="3">CCAP 1055/1</strain>
    </source>
</reference>
<reference evidence="2 3" key="1">
    <citation type="journal article" date="2008" name="Nature">
        <title>The Phaeodactylum genome reveals the evolutionary history of diatom genomes.</title>
        <authorList>
            <person name="Bowler C."/>
            <person name="Allen A.E."/>
            <person name="Badger J.H."/>
            <person name="Grimwood J."/>
            <person name="Jabbari K."/>
            <person name="Kuo A."/>
            <person name="Maheswari U."/>
            <person name="Martens C."/>
            <person name="Maumus F."/>
            <person name="Otillar R.P."/>
            <person name="Rayko E."/>
            <person name="Salamov A."/>
            <person name="Vandepoele K."/>
            <person name="Beszteri B."/>
            <person name="Gruber A."/>
            <person name="Heijde M."/>
            <person name="Katinka M."/>
            <person name="Mock T."/>
            <person name="Valentin K."/>
            <person name="Verret F."/>
            <person name="Berges J.A."/>
            <person name="Brownlee C."/>
            <person name="Cadoret J.P."/>
            <person name="Chiovitti A."/>
            <person name="Choi C.J."/>
            <person name="Coesel S."/>
            <person name="De Martino A."/>
            <person name="Detter J.C."/>
            <person name="Durkin C."/>
            <person name="Falciatore A."/>
            <person name="Fournet J."/>
            <person name="Haruta M."/>
            <person name="Huysman M.J."/>
            <person name="Jenkins B.D."/>
            <person name="Jiroutova K."/>
            <person name="Jorgensen R.E."/>
            <person name="Joubert Y."/>
            <person name="Kaplan A."/>
            <person name="Kroger N."/>
            <person name="Kroth P.G."/>
            <person name="La Roche J."/>
            <person name="Lindquist E."/>
            <person name="Lommer M."/>
            <person name="Martin-Jezequel V."/>
            <person name="Lopez P.J."/>
            <person name="Lucas S."/>
            <person name="Mangogna M."/>
            <person name="McGinnis K."/>
            <person name="Medlin L.K."/>
            <person name="Montsant A."/>
            <person name="Oudot-Le Secq M.P."/>
            <person name="Napoli C."/>
            <person name="Obornik M."/>
            <person name="Parker M.S."/>
            <person name="Petit J.L."/>
            <person name="Porcel B.M."/>
            <person name="Poulsen N."/>
            <person name="Robison M."/>
            <person name="Rychlewski L."/>
            <person name="Rynearson T.A."/>
            <person name="Schmutz J."/>
            <person name="Shapiro H."/>
            <person name="Siaut M."/>
            <person name="Stanley M."/>
            <person name="Sussman M.R."/>
            <person name="Taylor A.R."/>
            <person name="Vardi A."/>
            <person name="von Dassow P."/>
            <person name="Vyverman W."/>
            <person name="Willis A."/>
            <person name="Wyrwicz L.S."/>
            <person name="Rokhsar D.S."/>
            <person name="Weissenbach J."/>
            <person name="Armbrust E.V."/>
            <person name="Green B.R."/>
            <person name="Van de Peer Y."/>
            <person name="Grigoriev I.V."/>
        </authorList>
    </citation>
    <scope>NUCLEOTIDE SEQUENCE [LARGE SCALE GENOMIC DNA]</scope>
    <source>
        <strain evidence="2 3">CCAP 1055/1</strain>
    </source>
</reference>
<feature type="region of interest" description="Disordered" evidence="1">
    <location>
        <begin position="235"/>
        <end position="256"/>
    </location>
</feature>